<name>A0A0J9XK05_GEOCN</name>
<reference evidence="3" key="1">
    <citation type="submission" date="2014-03" db="EMBL/GenBank/DDBJ databases">
        <authorList>
            <person name="Casaregola S."/>
        </authorList>
    </citation>
    <scope>NUCLEOTIDE SEQUENCE [LARGE SCALE GENOMIC DNA]</scope>
    <source>
        <strain evidence="3">CLIB 918</strain>
    </source>
</reference>
<dbReference type="EMBL" id="CCBN010000027">
    <property type="protein sequence ID" value="CDO57914.1"/>
    <property type="molecule type" value="Genomic_DNA"/>
</dbReference>
<dbReference type="PANTHER" id="PTHR37784">
    <property type="entry name" value="PROTEIN MSN1"/>
    <property type="match status" value="1"/>
</dbReference>
<dbReference type="OrthoDB" id="428577at2759"/>
<dbReference type="PANTHER" id="PTHR37784:SF4">
    <property type="entry name" value="TRANSCRIPTION FACTOR-LIKE PROTEIN EUC1"/>
    <property type="match status" value="1"/>
</dbReference>
<dbReference type="AlphaFoldDB" id="A0A0J9XK05"/>
<dbReference type="GO" id="GO:0000978">
    <property type="term" value="F:RNA polymerase II cis-regulatory region sequence-specific DNA binding"/>
    <property type="evidence" value="ECO:0007669"/>
    <property type="project" value="TreeGrafter"/>
</dbReference>
<proteinExistence type="predicted"/>
<dbReference type="InterPro" id="IPR022210">
    <property type="entry name" value="TF_GCR1-like"/>
</dbReference>
<evidence type="ECO:0000259" key="2">
    <source>
        <dbReference type="Pfam" id="PF12550"/>
    </source>
</evidence>
<feature type="domain" description="Transcription activator GCR1-like" evidence="2">
    <location>
        <begin position="159"/>
        <end position="241"/>
    </location>
</feature>
<evidence type="ECO:0000313" key="3">
    <source>
        <dbReference type="EMBL" id="CDO57914.1"/>
    </source>
</evidence>
<dbReference type="STRING" id="1173061.A0A0J9XK05"/>
<accession>A0A0J9XK05</accession>
<keyword evidence="4" id="KW-1185">Reference proteome</keyword>
<evidence type="ECO:0000313" key="4">
    <source>
        <dbReference type="Proteomes" id="UP000242525"/>
    </source>
</evidence>
<dbReference type="GO" id="GO:0000981">
    <property type="term" value="F:DNA-binding transcription factor activity, RNA polymerase II-specific"/>
    <property type="evidence" value="ECO:0007669"/>
    <property type="project" value="TreeGrafter"/>
</dbReference>
<feature type="region of interest" description="Disordered" evidence="1">
    <location>
        <begin position="107"/>
        <end position="157"/>
    </location>
</feature>
<sequence length="260" mass="28988">MSDSEHETSSATTLGASAAQPVSSHTLELALIVQRKVQFLVEAIHRVTQALADFEQLDVIQEGDANHEFLTQFNQILSALAMVGANLGVKFQELTFVEGLMPPTVNQEVLDNSGARNGRGATKNSRSARIKKVKETRKRSLSASEGEGPSDNGGALPLYKMNRKTRNLQELVQEWYHGINGGPSVKALEAKYGSKWRTKNDAERVFLGRRKVIIKRIEDLENKYKGHKTRDQIVAELEQERISLGKSIDGLGRFYRTKKI</sequence>
<dbReference type="Proteomes" id="UP000242525">
    <property type="component" value="Unassembled WGS sequence"/>
</dbReference>
<comment type="caution">
    <text evidence="3">The sequence shown here is derived from an EMBL/GenBank/DDBJ whole genome shotgun (WGS) entry which is preliminary data.</text>
</comment>
<organism evidence="3 4">
    <name type="scientific">Geotrichum candidum</name>
    <name type="common">Oospora lactis</name>
    <name type="synonym">Dipodascus geotrichum</name>
    <dbReference type="NCBI Taxonomy" id="1173061"/>
    <lineage>
        <taxon>Eukaryota</taxon>
        <taxon>Fungi</taxon>
        <taxon>Dikarya</taxon>
        <taxon>Ascomycota</taxon>
        <taxon>Saccharomycotina</taxon>
        <taxon>Dipodascomycetes</taxon>
        <taxon>Dipodascales</taxon>
        <taxon>Dipodascaceae</taxon>
        <taxon>Geotrichum</taxon>
    </lineage>
</organism>
<dbReference type="Pfam" id="PF12550">
    <property type="entry name" value="GCR1_C"/>
    <property type="match status" value="1"/>
</dbReference>
<dbReference type="InterPro" id="IPR052146">
    <property type="entry name" value="HOT1"/>
</dbReference>
<dbReference type="GO" id="GO:0060963">
    <property type="term" value="P:positive regulation of ribosomal protein gene transcription by RNA polymerase II"/>
    <property type="evidence" value="ECO:0007669"/>
    <property type="project" value="TreeGrafter"/>
</dbReference>
<protein>
    <recommendedName>
        <fullName evidence="2">Transcription activator GCR1-like domain-containing protein</fullName>
    </recommendedName>
</protein>
<feature type="compositionally biased region" description="Basic residues" evidence="1">
    <location>
        <begin position="126"/>
        <end position="140"/>
    </location>
</feature>
<evidence type="ECO:0000256" key="1">
    <source>
        <dbReference type="SAM" id="MobiDB-lite"/>
    </source>
</evidence>
<gene>
    <name evidence="3" type="ORF">BN980_GECA27s00538g</name>
</gene>